<keyword evidence="6" id="KW-0829">Tyrosine-protein kinase</keyword>
<dbReference type="PANTHER" id="PTHR24418">
    <property type="entry name" value="TYROSINE-PROTEIN KINASE"/>
    <property type="match status" value="1"/>
</dbReference>
<comment type="caution">
    <text evidence="12">The sequence shown here is derived from an EMBL/GenBank/DDBJ whole genome shotgun (WGS) entry which is preliminary data.</text>
</comment>
<dbReference type="Pfam" id="PF07714">
    <property type="entry name" value="PK_Tyr_Ser-Thr"/>
    <property type="match status" value="1"/>
</dbReference>
<dbReference type="SMART" id="SM00219">
    <property type="entry name" value="TyrKc"/>
    <property type="match status" value="1"/>
</dbReference>
<feature type="region of interest" description="Disordered" evidence="9">
    <location>
        <begin position="427"/>
        <end position="521"/>
    </location>
</feature>
<dbReference type="InterPro" id="IPR020635">
    <property type="entry name" value="Tyr_kinase_cat_dom"/>
</dbReference>
<dbReference type="CDD" id="cd00192">
    <property type="entry name" value="PTKc"/>
    <property type="match status" value="1"/>
</dbReference>
<dbReference type="AlphaFoldDB" id="A0A811KU76"/>
<feature type="compositionally biased region" description="Basic residues" evidence="9">
    <location>
        <begin position="434"/>
        <end position="443"/>
    </location>
</feature>
<organism evidence="12 13">
    <name type="scientific">Bursaphelenchus okinawaensis</name>
    <dbReference type="NCBI Taxonomy" id="465554"/>
    <lineage>
        <taxon>Eukaryota</taxon>
        <taxon>Metazoa</taxon>
        <taxon>Ecdysozoa</taxon>
        <taxon>Nematoda</taxon>
        <taxon>Chromadorea</taxon>
        <taxon>Rhabditida</taxon>
        <taxon>Tylenchina</taxon>
        <taxon>Tylenchomorpha</taxon>
        <taxon>Aphelenchoidea</taxon>
        <taxon>Aphelenchoididae</taxon>
        <taxon>Bursaphelenchus</taxon>
    </lineage>
</organism>
<dbReference type="SUPFAM" id="SSF55550">
    <property type="entry name" value="SH2 domain"/>
    <property type="match status" value="1"/>
</dbReference>
<comment type="catalytic activity">
    <reaction evidence="7">
        <text>L-tyrosyl-[protein] + ATP = O-phospho-L-tyrosyl-[protein] + ADP + H(+)</text>
        <dbReference type="Rhea" id="RHEA:10596"/>
        <dbReference type="Rhea" id="RHEA-COMP:10136"/>
        <dbReference type="Rhea" id="RHEA-COMP:20101"/>
        <dbReference type="ChEBI" id="CHEBI:15378"/>
        <dbReference type="ChEBI" id="CHEBI:30616"/>
        <dbReference type="ChEBI" id="CHEBI:46858"/>
        <dbReference type="ChEBI" id="CHEBI:61978"/>
        <dbReference type="ChEBI" id="CHEBI:456216"/>
        <dbReference type="EC" id="2.7.10.2"/>
    </reaction>
</comment>
<evidence type="ECO:0000256" key="7">
    <source>
        <dbReference type="ARBA" id="ARBA00051245"/>
    </source>
</evidence>
<evidence type="ECO:0000313" key="12">
    <source>
        <dbReference type="EMBL" id="CAD5218875.1"/>
    </source>
</evidence>
<evidence type="ECO:0000256" key="8">
    <source>
        <dbReference type="PROSITE-ProRule" id="PRU00191"/>
    </source>
</evidence>
<feature type="compositionally biased region" description="Basic and acidic residues" evidence="9">
    <location>
        <begin position="512"/>
        <end position="521"/>
    </location>
</feature>
<sequence>MEKISSPSETCHSLGSIKLPEDVLTEVFYFGFVTPNDVEASLERDGEFAVYAIETTALEKTFIFKMAYKANAKVTHLQIRTTPTLEYYFDDKRFKSRTAQTIKKLVKSYINSKEMPLTEPAKRPAIFIRNDKVQIKHRVGEGNFCFVSKAVMTGTNRVLKNVAVKNFKDSEITAQTHAEQKEMMTEISSLSATYHVNIIQFYGVLCDVPPIKLVMEFCPGGSLGSHLLSQKDAIKIGERILYLFEAARGMEYLEGISIVHRDLAARNCLIAIDTTLKIGDFGLSLTTQELSEEKIDGNFKAPIRLLSPETIGKKPLFSHKSDVWAYGMLCWEIFNNGQKPWPDDEVKKIARDINTGKMPTVPNTMPPEVKAIVKACWNKDPESRPSFWDILHKLHKLVNGKYAPPPPPERSTTRIKGVYAKSLDDLNLKANSPKGRKKNRRIFSVRDDDDPHHRHKDTVSQQSNATTTTTNSSSGKNSGAARKKRPVGSVNRTNSLGLVQRRSITLPSKSVGQERSKFKRK</sequence>
<dbReference type="InterPro" id="IPR011009">
    <property type="entry name" value="Kinase-like_dom_sf"/>
</dbReference>
<dbReference type="PROSITE" id="PS50001">
    <property type="entry name" value="SH2"/>
    <property type="match status" value="1"/>
</dbReference>
<dbReference type="EMBL" id="CAJFCW020000004">
    <property type="protein sequence ID" value="CAG9112025.1"/>
    <property type="molecule type" value="Genomic_DNA"/>
</dbReference>
<name>A0A811KU76_9BILA</name>
<evidence type="ECO:0000313" key="13">
    <source>
        <dbReference type="Proteomes" id="UP000614601"/>
    </source>
</evidence>
<evidence type="ECO:0000259" key="11">
    <source>
        <dbReference type="PROSITE" id="PS50011"/>
    </source>
</evidence>
<dbReference type="InterPro" id="IPR000980">
    <property type="entry name" value="SH2"/>
</dbReference>
<dbReference type="InterPro" id="IPR000719">
    <property type="entry name" value="Prot_kinase_dom"/>
</dbReference>
<evidence type="ECO:0000259" key="10">
    <source>
        <dbReference type="PROSITE" id="PS50001"/>
    </source>
</evidence>
<dbReference type="Proteomes" id="UP000614601">
    <property type="component" value="Unassembled WGS sequence"/>
</dbReference>
<dbReference type="InterPro" id="IPR050198">
    <property type="entry name" value="Non-receptor_tyrosine_kinases"/>
</dbReference>
<keyword evidence="8" id="KW-0727">SH2 domain</keyword>
<keyword evidence="3" id="KW-0547">Nucleotide-binding</keyword>
<dbReference type="Proteomes" id="UP000783686">
    <property type="component" value="Unassembled WGS sequence"/>
</dbReference>
<dbReference type="Gene3D" id="1.10.510.10">
    <property type="entry name" value="Transferase(Phosphotransferase) domain 1"/>
    <property type="match status" value="1"/>
</dbReference>
<gene>
    <name evidence="12" type="ORF">BOKJ2_LOCUS8085</name>
</gene>
<dbReference type="GO" id="GO:0004715">
    <property type="term" value="F:non-membrane spanning protein tyrosine kinase activity"/>
    <property type="evidence" value="ECO:0007669"/>
    <property type="project" value="UniProtKB-EC"/>
</dbReference>
<keyword evidence="2" id="KW-0808">Transferase</keyword>
<dbReference type="SUPFAM" id="SSF56112">
    <property type="entry name" value="Protein kinase-like (PK-like)"/>
    <property type="match status" value="1"/>
</dbReference>
<feature type="domain" description="Protein kinase" evidence="11">
    <location>
        <begin position="133"/>
        <end position="398"/>
    </location>
</feature>
<evidence type="ECO:0000256" key="5">
    <source>
        <dbReference type="ARBA" id="ARBA00022840"/>
    </source>
</evidence>
<dbReference type="InterPro" id="IPR036860">
    <property type="entry name" value="SH2_dom_sf"/>
</dbReference>
<evidence type="ECO:0000256" key="6">
    <source>
        <dbReference type="ARBA" id="ARBA00023137"/>
    </source>
</evidence>
<dbReference type="PROSITE" id="PS00109">
    <property type="entry name" value="PROTEIN_KINASE_TYR"/>
    <property type="match status" value="1"/>
</dbReference>
<keyword evidence="5" id="KW-0067">ATP-binding</keyword>
<keyword evidence="4" id="KW-0418">Kinase</keyword>
<evidence type="ECO:0000256" key="4">
    <source>
        <dbReference type="ARBA" id="ARBA00022777"/>
    </source>
</evidence>
<feature type="compositionally biased region" description="Low complexity" evidence="9">
    <location>
        <begin position="463"/>
        <end position="480"/>
    </location>
</feature>
<feature type="domain" description="SH2" evidence="10">
    <location>
        <begin position="28"/>
        <end position="125"/>
    </location>
</feature>
<evidence type="ECO:0000256" key="3">
    <source>
        <dbReference type="ARBA" id="ARBA00022741"/>
    </source>
</evidence>
<reference evidence="12" key="1">
    <citation type="submission" date="2020-09" db="EMBL/GenBank/DDBJ databases">
        <authorList>
            <person name="Kikuchi T."/>
        </authorList>
    </citation>
    <scope>NUCLEOTIDE SEQUENCE</scope>
    <source>
        <strain evidence="12">SH1</strain>
    </source>
</reference>
<dbReference type="Gene3D" id="3.30.505.10">
    <property type="entry name" value="SH2 domain"/>
    <property type="match status" value="1"/>
</dbReference>
<proteinExistence type="predicted"/>
<evidence type="ECO:0000256" key="2">
    <source>
        <dbReference type="ARBA" id="ARBA00022679"/>
    </source>
</evidence>
<dbReference type="InterPro" id="IPR001245">
    <property type="entry name" value="Ser-Thr/Tyr_kinase_cat_dom"/>
</dbReference>
<evidence type="ECO:0000256" key="1">
    <source>
        <dbReference type="ARBA" id="ARBA00011903"/>
    </source>
</evidence>
<accession>A0A811KU76</accession>
<dbReference type="InterPro" id="IPR008266">
    <property type="entry name" value="Tyr_kinase_AS"/>
</dbReference>
<dbReference type="OrthoDB" id="1924287at2759"/>
<dbReference type="PRINTS" id="PR00109">
    <property type="entry name" value="TYRKINASE"/>
</dbReference>
<dbReference type="EC" id="2.7.10.2" evidence="1"/>
<dbReference type="EMBL" id="CAJFDH010000004">
    <property type="protein sequence ID" value="CAD5218875.1"/>
    <property type="molecule type" value="Genomic_DNA"/>
</dbReference>
<feature type="compositionally biased region" description="Polar residues" evidence="9">
    <location>
        <begin position="490"/>
        <end position="511"/>
    </location>
</feature>
<keyword evidence="13" id="KW-1185">Reference proteome</keyword>
<evidence type="ECO:0000256" key="9">
    <source>
        <dbReference type="SAM" id="MobiDB-lite"/>
    </source>
</evidence>
<dbReference type="GO" id="GO:0005524">
    <property type="term" value="F:ATP binding"/>
    <property type="evidence" value="ECO:0007669"/>
    <property type="project" value="UniProtKB-KW"/>
</dbReference>
<dbReference type="PROSITE" id="PS50011">
    <property type="entry name" value="PROTEIN_KINASE_DOM"/>
    <property type="match status" value="1"/>
</dbReference>
<protein>
    <recommendedName>
        <fullName evidence="1">non-specific protein-tyrosine kinase</fullName>
        <ecNumber evidence="1">2.7.10.2</ecNumber>
    </recommendedName>
</protein>